<comment type="caution">
    <text evidence="1">The sequence shown here is derived from an EMBL/GenBank/DDBJ whole genome shotgun (WGS) entry which is preliminary data.</text>
</comment>
<dbReference type="Proteomes" id="UP000031553">
    <property type="component" value="Unassembled WGS sequence"/>
</dbReference>
<dbReference type="AlphaFoldDB" id="A0A0N1FDZ3"/>
<evidence type="ECO:0000313" key="1">
    <source>
        <dbReference type="EMBL" id="KPH88412.1"/>
    </source>
</evidence>
<reference evidence="1 2" key="1">
    <citation type="submission" date="2015-07" db="EMBL/GenBank/DDBJ databases">
        <title>Draft Genome Sequence of Komagataeibacter intermedius Strain AF2, Isolated from Kombucha Tea.</title>
        <authorList>
            <person name="Santos R.A."/>
            <person name="Berretta A.A."/>
            <person name="Barud H.S."/>
            <person name="Ribeiro S.J."/>
            <person name="Gonzalez-Garcia L.N."/>
            <person name="Zucchi T.D."/>
            <person name="Goldman G.H."/>
            <person name="Riano-Pachon D.M."/>
        </authorList>
    </citation>
    <scope>NUCLEOTIDE SEQUENCE [LARGE SCALE GENOMIC DNA]</scope>
    <source>
        <strain evidence="1 2">AF2</strain>
    </source>
</reference>
<protein>
    <submittedName>
        <fullName evidence="1">Uncharacterized protein</fullName>
    </submittedName>
</protein>
<organism evidence="1 2">
    <name type="scientific">Komagataeibacter intermedius AF2</name>
    <dbReference type="NCBI Taxonomy" id="1458464"/>
    <lineage>
        <taxon>Bacteria</taxon>
        <taxon>Pseudomonadati</taxon>
        <taxon>Pseudomonadota</taxon>
        <taxon>Alphaproteobacteria</taxon>
        <taxon>Acetobacterales</taxon>
        <taxon>Acetobacteraceae</taxon>
        <taxon>Komagataeibacter</taxon>
    </lineage>
</organism>
<gene>
    <name evidence="1" type="ORF">GLUCOINTEAF2_0201612</name>
</gene>
<name>A0A0N1FDZ3_9PROT</name>
<proteinExistence type="predicted"/>
<dbReference type="EMBL" id="JUFX02000035">
    <property type="protein sequence ID" value="KPH88412.1"/>
    <property type="molecule type" value="Genomic_DNA"/>
</dbReference>
<evidence type="ECO:0000313" key="2">
    <source>
        <dbReference type="Proteomes" id="UP000031553"/>
    </source>
</evidence>
<sequence>MLIRISLVVGIIFLIKLFDVRKGGHACLCPYPVHPTPVQFPGTKRSQSDRTGCSAMRLRVMWRIWHSDARQPMSCVTYTQPLSVMHHVQIGKARELPFEEQMHRPCRPMTLLFQDQFRTVVGQIHLALPFLHRGLVLVL</sequence>
<accession>A0A0N1FDZ3</accession>